<feature type="coiled-coil region" evidence="7">
    <location>
        <begin position="685"/>
        <end position="929"/>
    </location>
</feature>
<dbReference type="STRING" id="150033.RV14_GL001303"/>
<dbReference type="GO" id="GO:0005524">
    <property type="term" value="F:ATP binding"/>
    <property type="evidence" value="ECO:0007669"/>
    <property type="project" value="UniProtKB-UniRule"/>
</dbReference>
<sequence>MRERLVYLRRIEIAGFKSFADKTVIDFENSVTAVVGPNGSGKSNITEAIRWVLGEQSAKSLRGGKMPDIIFAGSDSRKPLNVAEVTVVLDNADHYLPLDYNEISVTRRYRRTGESDFYINKRPCRLKDIQELFLDSGLGKESFSIISQGKVEAIFSSKPEERRGIFEEAAGVLKYKQRKKKAEHKLFETEDNLSRVQDIIYELQEQLTPLAAQSETAKKFLKLKEELAYTDIALMIVEIKSAKRAWEEKKTQLTQFNQELIRLAKQIQEQEKLLSEKRQQNTQKEQQIEKGQQTLLALSERLKQAEGQKDVLVERTKHTQKNTQEYQSSLVEAQKKVSHFEKLQEKLAKEAAEKELKIQEAQTQLMKTQQELEKYQKTPKELLSELRDQYVDLMQEQANVGNELKYLKRQYLQETSKSKQTLVKQSEIEVSVAKLSVQQKTLSKKQDELQMALMKNKREWAEVQATSKKLQDELAKEQPKMYQLMNQVQQLKARQKSLQEIQENYFGFYQGVRLILQHKQQLSGIVGVVAELIDVPASFTVAIETALGGAAQHIIVENEKDARQAITYLKQQKGGRATFLPLTTIKSRKLSATICSQAAEVDGFLGIASEQVTFPTKVQSVVHNLLGTILLAKNLESANEIAKKIHYQYRVVSLEGDVMNAGGSMTGGVNKRGNQGSLFSQSQELKQLTAAYEQVDQKLQTQEKQVQVLQEKMAIFTQRQEVLRTQKEQLRFEEQEVMNQLKNIQNDLVRFEKEKQLSNFATKELQQFIDSYQKQQVELIAKQKKIEQQRQRIDEEIKSLNQESDQMEEKRTQIQAQKAQEQAALAVLKEQFNHLQIQLRGARVQKNEALERQESLEKQLKMLTKNFADHELTEESLSQQIHKFSQQREELKVKLAEIKIQRESLQKEMNQLEDVLVEQNRQQKQQLTEQSKLEVQKNRSEMLLDHHLSYLQKEYQLTFEKALVDYEETTDVKNSRAKVALLKEQIEELGVVNLSAIEQFEQVNERHIFLTTQRDDLLAAKNQLFETMEEMDNEVRMRFKEIFEAIRQEFKLVFPNMFGGGRAELVLTDPSNLLKTGIEIEVQPPGKKLQSLSLLSGGERALTAIVLLFSIIRVCPVPFCILDEVEAALDEANVKRFGRYLSDFQKETQFIVVTHRKGTMEAADVLYGVTMQESGVSKIISVRMEDINEEGKMETKV</sequence>
<evidence type="ECO:0000256" key="2">
    <source>
        <dbReference type="ARBA" id="ARBA00022490"/>
    </source>
</evidence>
<keyword evidence="3 7" id="KW-0547">Nucleotide-binding</keyword>
<dbReference type="Pfam" id="PF02463">
    <property type="entry name" value="SMC_N"/>
    <property type="match status" value="2"/>
</dbReference>
<dbReference type="HAMAP" id="MF_01894">
    <property type="entry name" value="Smc_prok"/>
    <property type="match status" value="1"/>
</dbReference>
<name>A0A1L8WR00_9ENTE</name>
<comment type="function">
    <text evidence="7">Required for chromosome condensation and partitioning.</text>
</comment>
<dbReference type="Gene3D" id="3.30.70.1620">
    <property type="match status" value="1"/>
</dbReference>
<accession>A0A1L8WR00</accession>
<dbReference type="GO" id="GO:0030261">
    <property type="term" value="P:chromosome condensation"/>
    <property type="evidence" value="ECO:0007669"/>
    <property type="project" value="InterPro"/>
</dbReference>
<gene>
    <name evidence="7" type="primary">smc</name>
    <name evidence="9" type="ORF">RV14_GL001303</name>
</gene>
<dbReference type="PIRSF" id="PIRSF005719">
    <property type="entry name" value="SMC"/>
    <property type="match status" value="1"/>
</dbReference>
<keyword evidence="6 7" id="KW-0238">DNA-binding</keyword>
<evidence type="ECO:0000256" key="3">
    <source>
        <dbReference type="ARBA" id="ARBA00022741"/>
    </source>
</evidence>
<feature type="coiled-coil region" evidence="7">
    <location>
        <begin position="253"/>
        <end position="403"/>
    </location>
</feature>
<keyword evidence="10" id="KW-1185">Reference proteome</keyword>
<dbReference type="Pfam" id="PF06470">
    <property type="entry name" value="SMC_hinge"/>
    <property type="match status" value="1"/>
</dbReference>
<dbReference type="InterPro" id="IPR036277">
    <property type="entry name" value="SMC_hinge_sf"/>
</dbReference>
<dbReference type="SUPFAM" id="SSF52540">
    <property type="entry name" value="P-loop containing nucleoside triphosphate hydrolases"/>
    <property type="match status" value="1"/>
</dbReference>
<keyword evidence="2 7" id="KW-0963">Cytoplasm</keyword>
<dbReference type="InterPro" id="IPR024704">
    <property type="entry name" value="SMC"/>
</dbReference>
<dbReference type="FunFam" id="3.40.50.300:FF:000984">
    <property type="entry name" value="Chromosome partition protein Smc"/>
    <property type="match status" value="1"/>
</dbReference>
<comment type="subunit">
    <text evidence="7">Homodimer.</text>
</comment>
<evidence type="ECO:0000256" key="6">
    <source>
        <dbReference type="ARBA" id="ARBA00023125"/>
    </source>
</evidence>
<keyword evidence="5 7" id="KW-0175">Coiled coil</keyword>
<dbReference type="InterPro" id="IPR003395">
    <property type="entry name" value="RecF/RecN/SMC_N"/>
</dbReference>
<evidence type="ECO:0000259" key="8">
    <source>
        <dbReference type="SMART" id="SM00968"/>
    </source>
</evidence>
<evidence type="ECO:0000256" key="4">
    <source>
        <dbReference type="ARBA" id="ARBA00022840"/>
    </source>
</evidence>
<feature type="binding site" evidence="7">
    <location>
        <begin position="37"/>
        <end position="44"/>
    </location>
    <ligand>
        <name>ATP</name>
        <dbReference type="ChEBI" id="CHEBI:30616"/>
    </ligand>
</feature>
<dbReference type="GO" id="GO:0007059">
    <property type="term" value="P:chromosome segregation"/>
    <property type="evidence" value="ECO:0007669"/>
    <property type="project" value="UniProtKB-UniRule"/>
</dbReference>
<evidence type="ECO:0000256" key="5">
    <source>
        <dbReference type="ARBA" id="ARBA00023054"/>
    </source>
</evidence>
<dbReference type="GO" id="GO:0003677">
    <property type="term" value="F:DNA binding"/>
    <property type="evidence" value="ECO:0007669"/>
    <property type="project" value="UniProtKB-UniRule"/>
</dbReference>
<comment type="subcellular location">
    <subcellularLocation>
        <location evidence="1 7">Cytoplasm</location>
    </subcellularLocation>
</comment>
<evidence type="ECO:0000313" key="9">
    <source>
        <dbReference type="EMBL" id="OJG83425.1"/>
    </source>
</evidence>
<protein>
    <recommendedName>
        <fullName evidence="7">Chromosome partition protein Smc</fullName>
    </recommendedName>
</protein>
<dbReference type="NCBIfam" id="TIGR02168">
    <property type="entry name" value="SMC_prok_B"/>
    <property type="match status" value="1"/>
</dbReference>
<dbReference type="GO" id="GO:0016887">
    <property type="term" value="F:ATP hydrolysis activity"/>
    <property type="evidence" value="ECO:0007669"/>
    <property type="project" value="InterPro"/>
</dbReference>
<organism evidence="9 10">
    <name type="scientific">Enterococcus ratti</name>
    <dbReference type="NCBI Taxonomy" id="150033"/>
    <lineage>
        <taxon>Bacteria</taxon>
        <taxon>Bacillati</taxon>
        <taxon>Bacillota</taxon>
        <taxon>Bacilli</taxon>
        <taxon>Lactobacillales</taxon>
        <taxon>Enterococcaceae</taxon>
        <taxon>Enterococcus</taxon>
    </lineage>
</organism>
<dbReference type="SUPFAM" id="SSF75553">
    <property type="entry name" value="Smc hinge domain"/>
    <property type="match status" value="1"/>
</dbReference>
<keyword evidence="4 7" id="KW-0067">ATP-binding</keyword>
<reference evidence="9 10" key="1">
    <citation type="submission" date="2014-12" db="EMBL/GenBank/DDBJ databases">
        <title>Draft genome sequences of 29 type strains of Enterococci.</title>
        <authorList>
            <person name="Zhong Z."/>
            <person name="Sun Z."/>
            <person name="Liu W."/>
            <person name="Zhang W."/>
            <person name="Zhang H."/>
        </authorList>
    </citation>
    <scope>NUCLEOTIDE SEQUENCE [LARGE SCALE GENOMIC DNA]</scope>
    <source>
        <strain evidence="9 10">DSM 15687</strain>
    </source>
</reference>
<dbReference type="Gene3D" id="1.20.1060.20">
    <property type="match status" value="1"/>
</dbReference>
<dbReference type="CDD" id="cd03278">
    <property type="entry name" value="ABC_SMC_barmotin"/>
    <property type="match status" value="2"/>
</dbReference>
<proteinExistence type="inferred from homology"/>
<dbReference type="GO" id="GO:0007062">
    <property type="term" value="P:sister chromatid cohesion"/>
    <property type="evidence" value="ECO:0007669"/>
    <property type="project" value="InterPro"/>
</dbReference>
<dbReference type="InterPro" id="IPR027417">
    <property type="entry name" value="P-loop_NTPase"/>
</dbReference>
<dbReference type="EMBL" id="JXLB01000003">
    <property type="protein sequence ID" value="OJG83425.1"/>
    <property type="molecule type" value="Genomic_DNA"/>
</dbReference>
<dbReference type="GO" id="GO:0005737">
    <property type="term" value="C:cytoplasm"/>
    <property type="evidence" value="ECO:0007669"/>
    <property type="project" value="UniProtKB-SubCell"/>
</dbReference>
<dbReference type="SMART" id="SM00968">
    <property type="entry name" value="SMC_hinge"/>
    <property type="match status" value="1"/>
</dbReference>
<dbReference type="Gene3D" id="3.40.50.300">
    <property type="entry name" value="P-loop containing nucleotide triphosphate hydrolases"/>
    <property type="match status" value="2"/>
</dbReference>
<comment type="domain">
    <text evidence="7">Contains large globular domains required for ATP hydrolysis at each terminus and a third globular domain forming a flexible hinge near the middle of the molecule. These domains are separated by coiled-coil structures.</text>
</comment>
<dbReference type="InterPro" id="IPR011890">
    <property type="entry name" value="SMC_prok"/>
</dbReference>
<dbReference type="FunFam" id="3.40.50.300:FF:000901">
    <property type="entry name" value="Chromosome partition protein Smc"/>
    <property type="match status" value="1"/>
</dbReference>
<evidence type="ECO:0000313" key="10">
    <source>
        <dbReference type="Proteomes" id="UP000182152"/>
    </source>
</evidence>
<dbReference type="PANTHER" id="PTHR43977">
    <property type="entry name" value="STRUCTURAL MAINTENANCE OF CHROMOSOMES PROTEIN 3"/>
    <property type="match status" value="1"/>
</dbReference>
<dbReference type="GO" id="GO:0005694">
    <property type="term" value="C:chromosome"/>
    <property type="evidence" value="ECO:0007669"/>
    <property type="project" value="InterPro"/>
</dbReference>
<dbReference type="InterPro" id="IPR010935">
    <property type="entry name" value="SMC_hinge"/>
</dbReference>
<evidence type="ECO:0000256" key="7">
    <source>
        <dbReference type="HAMAP-Rule" id="MF_01894"/>
    </source>
</evidence>
<comment type="similarity">
    <text evidence="7">Belongs to the SMC family.</text>
</comment>
<evidence type="ECO:0000256" key="1">
    <source>
        <dbReference type="ARBA" id="ARBA00004496"/>
    </source>
</evidence>
<comment type="caution">
    <text evidence="9">The sequence shown here is derived from an EMBL/GenBank/DDBJ whole genome shotgun (WGS) entry which is preliminary data.</text>
</comment>
<dbReference type="AlphaFoldDB" id="A0A1L8WR00"/>
<dbReference type="Proteomes" id="UP000182152">
    <property type="component" value="Unassembled WGS sequence"/>
</dbReference>
<dbReference type="GO" id="GO:0006260">
    <property type="term" value="P:DNA replication"/>
    <property type="evidence" value="ECO:0007669"/>
    <property type="project" value="UniProtKB-UniRule"/>
</dbReference>
<feature type="domain" description="SMC hinge" evidence="8">
    <location>
        <begin position="523"/>
        <end position="642"/>
    </location>
</feature>